<dbReference type="InterPro" id="IPR036643">
    <property type="entry name" value="RNApol_insert_sf"/>
</dbReference>
<dbReference type="GO" id="GO:0046983">
    <property type="term" value="F:protein dimerization activity"/>
    <property type="evidence" value="ECO:0007669"/>
    <property type="project" value="InterPro"/>
</dbReference>
<keyword evidence="2" id="KW-0240">DNA-directed RNA polymerase</keyword>
<proteinExistence type="predicted"/>
<dbReference type="InterPro" id="IPR009025">
    <property type="entry name" value="RBP11-like_dimer"/>
</dbReference>
<dbReference type="InterPro" id="IPR050518">
    <property type="entry name" value="Rpo3/RPB3_RNA_Pol_subunit"/>
</dbReference>
<dbReference type="SMART" id="SM00662">
    <property type="entry name" value="RPOLD"/>
    <property type="match status" value="1"/>
</dbReference>
<dbReference type="PANTHER" id="PTHR11800:SF2">
    <property type="entry name" value="DNA-DIRECTED RNA POLYMERASE II SUBUNIT RPB3"/>
    <property type="match status" value="1"/>
</dbReference>
<sequence length="388" mass="44753">MTDFFKNIQSEHNKLNFDVYNLNTSICNAIRRIMISEIETLGFRFTFDDDSDIKILKNTSALHNEFLGHRLSLIPVIYPSNEIYSFAKDSLEFIIDEVNNTSNIIDITTKDIKILDTTTGKFLSETQTRNFFPPNPITNDYILINKLKPNKVEGSEGERMNVVMKADRGIGQEHARYTPTSVSVFINKMDDSKFELALKEKLSKQDESMSAAEIKSFSRSLRLAEGERHFMTDENGEPNVFEYKIESDGRIPPQIILHKSLFVLEEKLKKFQSNLSDEEIVTFNNSDCIMNSYDVLVKNEDYTLGYLIQHYVYELYQNTENNDVKYISTNVPHPLEDNLLFRISLENSVDKETSIVNIKKILSGTVDNILELITKLKVEMKGKFKNNL</sequence>
<dbReference type="Pfam" id="PF01193">
    <property type="entry name" value="RNA_pol_L"/>
    <property type="match status" value="1"/>
</dbReference>
<dbReference type="Gene3D" id="3.30.1360.10">
    <property type="entry name" value="RNA polymerase, RBP11-like subunit"/>
    <property type="match status" value="2"/>
</dbReference>
<evidence type="ECO:0000256" key="1">
    <source>
        <dbReference type="ARBA" id="ARBA00004328"/>
    </source>
</evidence>
<comment type="subcellular location">
    <subcellularLocation>
        <location evidence="1">Virion</location>
    </subcellularLocation>
</comment>
<keyword evidence="4" id="KW-0804">Transcription</keyword>
<feature type="domain" description="DNA-directed RNA polymerase RpoA/D/Rpb3-type" evidence="5">
    <location>
        <begin position="14"/>
        <end position="274"/>
    </location>
</feature>
<organism evidence="6">
    <name type="scientific">Mimiviridae sp. ChoanoV1</name>
    <dbReference type="NCBI Taxonomy" id="2596887"/>
    <lineage>
        <taxon>Viruses</taxon>
        <taxon>Varidnaviria</taxon>
        <taxon>Bamfordvirae</taxon>
        <taxon>Nucleocytoviricota</taxon>
        <taxon>Megaviricetes</taxon>
        <taxon>Imitervirales</taxon>
        <taxon>Schizomimiviridae</taxon>
    </lineage>
</organism>
<evidence type="ECO:0000256" key="2">
    <source>
        <dbReference type="ARBA" id="ARBA00022478"/>
    </source>
</evidence>
<dbReference type="EMBL" id="MK250085">
    <property type="protein sequence ID" value="QDY51770.1"/>
    <property type="molecule type" value="Genomic_DNA"/>
</dbReference>
<dbReference type="InterPro" id="IPR036603">
    <property type="entry name" value="RBP11-like"/>
</dbReference>
<dbReference type="GO" id="GO:0044423">
    <property type="term" value="C:virion component"/>
    <property type="evidence" value="ECO:0007669"/>
    <property type="project" value="UniProtKB-KW"/>
</dbReference>
<accession>A0A5B8HX49</accession>
<gene>
    <name evidence="6" type="ORF">1_155</name>
</gene>
<protein>
    <recommendedName>
        <fullName evidence="5">DNA-directed RNA polymerase RpoA/D/Rpb3-type domain-containing protein</fullName>
    </recommendedName>
</protein>
<evidence type="ECO:0000256" key="4">
    <source>
        <dbReference type="ARBA" id="ARBA00023163"/>
    </source>
</evidence>
<dbReference type="Pfam" id="PF13656">
    <property type="entry name" value="RNA_pol_L_2"/>
    <property type="match status" value="1"/>
</dbReference>
<dbReference type="GO" id="GO:0000428">
    <property type="term" value="C:DNA-directed RNA polymerase complex"/>
    <property type="evidence" value="ECO:0007669"/>
    <property type="project" value="UniProtKB-KW"/>
</dbReference>
<dbReference type="GO" id="GO:0006351">
    <property type="term" value="P:DNA-templated transcription"/>
    <property type="evidence" value="ECO:0007669"/>
    <property type="project" value="InterPro"/>
</dbReference>
<name>A0A5B8HX49_9VIRU</name>
<dbReference type="Gene3D" id="2.170.120.12">
    <property type="entry name" value="DNA-directed RNA polymerase, insert domain"/>
    <property type="match status" value="1"/>
</dbReference>
<reference evidence="6" key="1">
    <citation type="submission" date="2018-11" db="EMBL/GenBank/DDBJ databases">
        <title>A distinct lineage of giant viruses engineers rhodopsin photosystems in predatory marine eukaryotes.</title>
        <authorList>
            <person name="Needham D.M."/>
            <person name="Yoshizawa S."/>
            <person name="Hosaka T."/>
            <person name="Poirier C."/>
            <person name="Choi C.-J."/>
            <person name="Hehenberger E."/>
            <person name="Irwin N.A.T."/>
            <person name="Wilken S."/>
            <person name="Yung C.-M."/>
            <person name="Bachy C."/>
            <person name="Kurihara R."/>
            <person name="Nakajima Y."/>
            <person name="Kojima K."/>
            <person name="Kimura-Someya T."/>
            <person name="Leonard G."/>
            <person name="Malmstrom R.R."/>
            <person name="Mende D."/>
            <person name="Olson D.K."/>
            <person name="Sudo Y."/>
            <person name="Sudek S."/>
            <person name="Richards T.A."/>
            <person name="DeLong E.F."/>
            <person name="Keeling P.J."/>
            <person name="Santoro A.E."/>
            <person name="Shirouzu M."/>
            <person name="Iwasaki W."/>
            <person name="Worden A.Z."/>
        </authorList>
    </citation>
    <scope>NUCLEOTIDE SEQUENCE</scope>
</reference>
<dbReference type="InterPro" id="IPR011263">
    <property type="entry name" value="DNA-dir_RNA_pol_RpoA/D/Rpb3"/>
</dbReference>
<evidence type="ECO:0000256" key="3">
    <source>
        <dbReference type="ARBA" id="ARBA00022844"/>
    </source>
</evidence>
<evidence type="ECO:0000259" key="5">
    <source>
        <dbReference type="SMART" id="SM00662"/>
    </source>
</evidence>
<dbReference type="SUPFAM" id="SSF56553">
    <property type="entry name" value="Insert subdomain of RNA polymerase alpha subunit"/>
    <property type="match status" value="1"/>
</dbReference>
<dbReference type="SUPFAM" id="SSF55257">
    <property type="entry name" value="RBP11-like subunits of RNA polymerase"/>
    <property type="match status" value="2"/>
</dbReference>
<dbReference type="GO" id="GO:0003899">
    <property type="term" value="F:DNA-directed RNA polymerase activity"/>
    <property type="evidence" value="ECO:0007669"/>
    <property type="project" value="InterPro"/>
</dbReference>
<dbReference type="PANTHER" id="PTHR11800">
    <property type="entry name" value="DNA-DIRECTED RNA POLYMERASE"/>
    <property type="match status" value="1"/>
</dbReference>
<evidence type="ECO:0000313" key="6">
    <source>
        <dbReference type="EMBL" id="QDY51770.1"/>
    </source>
</evidence>
<keyword evidence="3" id="KW-0946">Virion</keyword>